<dbReference type="InterPro" id="IPR000792">
    <property type="entry name" value="Tscrpt_reg_LuxR_C"/>
</dbReference>
<keyword evidence="3" id="KW-0804">Transcription</keyword>
<feature type="domain" description="HTH luxR-type" evidence="4">
    <location>
        <begin position="1"/>
        <end position="61"/>
    </location>
</feature>
<dbReference type="EMBL" id="JARAWN010000439">
    <property type="protein sequence ID" value="MDX3135672.1"/>
    <property type="molecule type" value="Genomic_DNA"/>
</dbReference>
<dbReference type="PROSITE" id="PS50043">
    <property type="entry name" value="HTH_LUXR_2"/>
    <property type="match status" value="1"/>
</dbReference>
<dbReference type="RefSeq" id="WP_319698232.1">
    <property type="nucleotide sequence ID" value="NZ_JARAWN010000439.1"/>
</dbReference>
<comment type="caution">
    <text evidence="5">The sequence shown here is derived from an EMBL/GenBank/DDBJ whole genome shotgun (WGS) entry which is preliminary data.</text>
</comment>
<dbReference type="Gene3D" id="1.10.10.10">
    <property type="entry name" value="Winged helix-like DNA-binding domain superfamily/Winged helix DNA-binding domain"/>
    <property type="match status" value="1"/>
</dbReference>
<reference evidence="5" key="1">
    <citation type="journal article" date="2023" name="Microb. Genom.">
        <title>Mesoterricola silvestris gen. nov., sp. nov., Mesoterricola sediminis sp. nov., Geothrix oryzae sp. nov., Geothrix edaphica sp. nov., Geothrix rubra sp. nov., and Geothrix limicola sp. nov., six novel members of Acidobacteriota isolated from soils.</title>
        <authorList>
            <person name="Weisberg A.J."/>
            <person name="Pearce E."/>
            <person name="Kramer C.G."/>
            <person name="Chang J.H."/>
            <person name="Clarke C.R."/>
        </authorList>
    </citation>
    <scope>NUCLEOTIDE SEQUENCE</scope>
    <source>
        <strain evidence="5">ND06-05F</strain>
    </source>
</reference>
<accession>A0AAJ2PYD8</accession>
<dbReference type="SUPFAM" id="SSF46894">
    <property type="entry name" value="C-terminal effector domain of the bipartite response regulators"/>
    <property type="match status" value="1"/>
</dbReference>
<dbReference type="Proteomes" id="UP001273589">
    <property type="component" value="Unassembled WGS sequence"/>
</dbReference>
<name>A0AAJ2PYD8_9ACTN</name>
<evidence type="ECO:0000256" key="1">
    <source>
        <dbReference type="ARBA" id="ARBA00023015"/>
    </source>
</evidence>
<evidence type="ECO:0000313" key="6">
    <source>
        <dbReference type="Proteomes" id="UP001273589"/>
    </source>
</evidence>
<dbReference type="CDD" id="cd06170">
    <property type="entry name" value="LuxR_C_like"/>
    <property type="match status" value="1"/>
</dbReference>
<evidence type="ECO:0000256" key="3">
    <source>
        <dbReference type="ARBA" id="ARBA00023163"/>
    </source>
</evidence>
<dbReference type="PANTHER" id="PTHR44688">
    <property type="entry name" value="DNA-BINDING TRANSCRIPTIONAL ACTIVATOR DEVR_DOSR"/>
    <property type="match status" value="1"/>
</dbReference>
<gene>
    <name evidence="5" type="ORF">PV367_39090</name>
</gene>
<sequence length="72" mass="7875">MSALTPRERKILSLVGNGLPDREIGDSLSLRTDTVKDLRGVYTKLGAETRLHAARVAWYAGVDAPRQVPESV</sequence>
<dbReference type="PRINTS" id="PR00038">
    <property type="entry name" value="HTHLUXR"/>
</dbReference>
<proteinExistence type="predicted"/>
<dbReference type="GO" id="GO:0006355">
    <property type="term" value="P:regulation of DNA-templated transcription"/>
    <property type="evidence" value="ECO:0007669"/>
    <property type="project" value="InterPro"/>
</dbReference>
<dbReference type="InterPro" id="IPR016032">
    <property type="entry name" value="Sig_transdc_resp-reg_C-effctor"/>
</dbReference>
<evidence type="ECO:0000313" key="5">
    <source>
        <dbReference type="EMBL" id="MDX3135672.1"/>
    </source>
</evidence>
<dbReference type="InterPro" id="IPR036388">
    <property type="entry name" value="WH-like_DNA-bd_sf"/>
</dbReference>
<keyword evidence="2" id="KW-0238">DNA-binding</keyword>
<dbReference type="AlphaFoldDB" id="A0AAJ2PYD8"/>
<evidence type="ECO:0000256" key="2">
    <source>
        <dbReference type="ARBA" id="ARBA00023125"/>
    </source>
</evidence>
<dbReference type="PANTHER" id="PTHR44688:SF16">
    <property type="entry name" value="DNA-BINDING TRANSCRIPTIONAL ACTIVATOR DEVR_DOSR"/>
    <property type="match status" value="1"/>
</dbReference>
<protein>
    <submittedName>
        <fullName evidence="5">Helix-turn-helix transcriptional regulator</fullName>
    </submittedName>
</protein>
<dbReference type="SMART" id="SM00421">
    <property type="entry name" value="HTH_LUXR"/>
    <property type="match status" value="1"/>
</dbReference>
<keyword evidence="1" id="KW-0805">Transcription regulation</keyword>
<organism evidence="5 6">
    <name type="scientific">Streptomyces europaeiscabiei</name>
    <dbReference type="NCBI Taxonomy" id="146819"/>
    <lineage>
        <taxon>Bacteria</taxon>
        <taxon>Bacillati</taxon>
        <taxon>Actinomycetota</taxon>
        <taxon>Actinomycetes</taxon>
        <taxon>Kitasatosporales</taxon>
        <taxon>Streptomycetaceae</taxon>
        <taxon>Streptomyces</taxon>
    </lineage>
</organism>
<dbReference type="GO" id="GO:0003677">
    <property type="term" value="F:DNA binding"/>
    <property type="evidence" value="ECO:0007669"/>
    <property type="project" value="UniProtKB-KW"/>
</dbReference>
<dbReference type="Pfam" id="PF00196">
    <property type="entry name" value="GerE"/>
    <property type="match status" value="1"/>
</dbReference>
<evidence type="ECO:0000259" key="4">
    <source>
        <dbReference type="PROSITE" id="PS50043"/>
    </source>
</evidence>